<dbReference type="AlphaFoldDB" id="A0A8T1ACM1"/>
<feature type="non-terminal residue" evidence="2">
    <location>
        <position position="147"/>
    </location>
</feature>
<accession>A0A8T1ACM1</accession>
<feature type="region of interest" description="Disordered" evidence="1">
    <location>
        <begin position="76"/>
        <end position="101"/>
    </location>
</feature>
<protein>
    <recommendedName>
        <fullName evidence="4">BZIP domain-containing protein</fullName>
    </recommendedName>
</protein>
<reference evidence="2" key="1">
    <citation type="submission" date="2018-10" db="EMBL/GenBank/DDBJ databases">
        <title>Effector identification in a new, highly contiguous assembly of the strawberry crown rot pathogen Phytophthora cactorum.</title>
        <authorList>
            <person name="Armitage A.D."/>
            <person name="Nellist C.F."/>
            <person name="Bates H."/>
            <person name="Vickerstaff R.J."/>
            <person name="Harrison R.J."/>
        </authorList>
    </citation>
    <scope>NUCLEOTIDE SEQUENCE</scope>
    <source>
        <strain evidence="2">4032</strain>
    </source>
</reference>
<name>A0A8T1ACM1_9STRA</name>
<evidence type="ECO:0000313" key="2">
    <source>
        <dbReference type="EMBL" id="KAG2878966.1"/>
    </source>
</evidence>
<gene>
    <name evidence="2" type="ORF">PC115_g22921</name>
</gene>
<organism evidence="2 3">
    <name type="scientific">Phytophthora cactorum</name>
    <dbReference type="NCBI Taxonomy" id="29920"/>
    <lineage>
        <taxon>Eukaryota</taxon>
        <taxon>Sar</taxon>
        <taxon>Stramenopiles</taxon>
        <taxon>Oomycota</taxon>
        <taxon>Peronosporomycetes</taxon>
        <taxon>Peronosporales</taxon>
        <taxon>Peronosporaceae</taxon>
        <taxon>Phytophthora</taxon>
    </lineage>
</organism>
<dbReference type="Proteomes" id="UP000774804">
    <property type="component" value="Unassembled WGS sequence"/>
</dbReference>
<sequence length="147" mass="16743">MATFSRNFDFKVGSRPLPPLLLPDKLSLKDGRGDNSLRCVASIFTRKREALESIDTRAEFLSALVPLTKLIADSKVSTSPTTTVAAPTTLSPGEAKPKHKKCIRLKTERRREQCRNNQARYRNRQRRFVRGLAENVLELQEIHKLTR</sequence>
<dbReference type="VEuPathDB" id="FungiDB:PC110_g19376"/>
<feature type="compositionally biased region" description="Low complexity" evidence="1">
    <location>
        <begin position="76"/>
        <end position="89"/>
    </location>
</feature>
<evidence type="ECO:0000256" key="1">
    <source>
        <dbReference type="SAM" id="MobiDB-lite"/>
    </source>
</evidence>
<evidence type="ECO:0000313" key="3">
    <source>
        <dbReference type="Proteomes" id="UP000774804"/>
    </source>
</evidence>
<evidence type="ECO:0008006" key="4">
    <source>
        <dbReference type="Google" id="ProtNLM"/>
    </source>
</evidence>
<proteinExistence type="predicted"/>
<comment type="caution">
    <text evidence="2">The sequence shown here is derived from an EMBL/GenBank/DDBJ whole genome shotgun (WGS) entry which is preliminary data.</text>
</comment>
<dbReference type="EMBL" id="RCMI01002066">
    <property type="protein sequence ID" value="KAG2878966.1"/>
    <property type="molecule type" value="Genomic_DNA"/>
</dbReference>